<sequence length="44" mass="4830">MALVPLYEALRHFILSALVLHADETQVSLLDPSAGMMRKAYVSA</sequence>
<dbReference type="Proteomes" id="UP001321700">
    <property type="component" value="Unassembled WGS sequence"/>
</dbReference>
<evidence type="ECO:0000313" key="3">
    <source>
        <dbReference type="Proteomes" id="UP001321700"/>
    </source>
</evidence>
<accession>A0ABU3KSI8</accession>
<organism evidence="2 3">
    <name type="scientific">Rhodoferax potami</name>
    <dbReference type="NCBI Taxonomy" id="3068338"/>
    <lineage>
        <taxon>Bacteria</taxon>
        <taxon>Pseudomonadati</taxon>
        <taxon>Pseudomonadota</taxon>
        <taxon>Betaproteobacteria</taxon>
        <taxon>Burkholderiales</taxon>
        <taxon>Comamonadaceae</taxon>
        <taxon>Rhodoferax</taxon>
    </lineage>
</organism>
<protein>
    <submittedName>
        <fullName evidence="2">Transposase</fullName>
    </submittedName>
</protein>
<dbReference type="EMBL" id="JAVBIK010000003">
    <property type="protein sequence ID" value="MDT7520583.1"/>
    <property type="molecule type" value="Genomic_DNA"/>
</dbReference>
<evidence type="ECO:0000259" key="1">
    <source>
        <dbReference type="Pfam" id="PF03050"/>
    </source>
</evidence>
<comment type="caution">
    <text evidence="2">The sequence shown here is derived from an EMBL/GenBank/DDBJ whole genome shotgun (WGS) entry which is preliminary data.</text>
</comment>
<feature type="domain" description="Transposase IS66 central" evidence="1">
    <location>
        <begin position="3"/>
        <end position="42"/>
    </location>
</feature>
<dbReference type="Pfam" id="PF03050">
    <property type="entry name" value="DDE_Tnp_IS66"/>
    <property type="match status" value="1"/>
</dbReference>
<gene>
    <name evidence="2" type="ORF">RAE19_18065</name>
</gene>
<proteinExistence type="predicted"/>
<reference evidence="2 3" key="1">
    <citation type="submission" date="2023-08" db="EMBL/GenBank/DDBJ databases">
        <title>Rhodoferax potami sp. nov. and Rhodoferax mekongensis sp. nov., isolated from the Mekong River in Thailand.</title>
        <authorList>
            <person name="Kitikhun S."/>
            <person name="Charoenyingcharoen P."/>
            <person name="Siriarchawattana P."/>
            <person name="Likhitrattanapisal S."/>
            <person name="Nilsakha T."/>
            <person name="Chanpet A."/>
            <person name="Rattanawaree P."/>
            <person name="Ingsriswang S."/>
        </authorList>
    </citation>
    <scope>NUCLEOTIDE SEQUENCE [LARGE SCALE GENOMIC DNA]</scope>
    <source>
        <strain evidence="2 3">TBRC 17660</strain>
    </source>
</reference>
<evidence type="ECO:0000313" key="2">
    <source>
        <dbReference type="EMBL" id="MDT7520583.1"/>
    </source>
</evidence>
<dbReference type="InterPro" id="IPR004291">
    <property type="entry name" value="Transposase_IS66_central"/>
</dbReference>
<keyword evidence="3" id="KW-1185">Reference proteome</keyword>
<name>A0ABU3KSI8_9BURK</name>
<dbReference type="RefSeq" id="WP_313876448.1">
    <property type="nucleotide sequence ID" value="NZ_JAVBIK010000003.1"/>
</dbReference>